<dbReference type="AlphaFoldDB" id="A0A4V2NFX0"/>
<comment type="caution">
    <text evidence="1">The sequence shown here is derived from an EMBL/GenBank/DDBJ whole genome shotgun (WGS) entry which is preliminary data.</text>
</comment>
<dbReference type="Proteomes" id="UP000294200">
    <property type="component" value="Unassembled WGS sequence"/>
</dbReference>
<evidence type="ECO:0000313" key="1">
    <source>
        <dbReference type="EMBL" id="TCG02728.1"/>
    </source>
</evidence>
<organism evidence="1 2">
    <name type="scientific">Paraburkholderia steynii</name>
    <dbReference type="NCBI Taxonomy" id="1245441"/>
    <lineage>
        <taxon>Bacteria</taxon>
        <taxon>Pseudomonadati</taxon>
        <taxon>Pseudomonadota</taxon>
        <taxon>Betaproteobacteria</taxon>
        <taxon>Burkholderiales</taxon>
        <taxon>Burkholderiaceae</taxon>
        <taxon>Paraburkholderia</taxon>
    </lineage>
</organism>
<accession>A0A4V2NFX0</accession>
<dbReference type="EMBL" id="MWML01000809">
    <property type="protein sequence ID" value="TCG02728.1"/>
    <property type="molecule type" value="Genomic_DNA"/>
</dbReference>
<keyword evidence="2" id="KW-1185">Reference proteome</keyword>
<proteinExistence type="predicted"/>
<reference evidence="1 2" key="1">
    <citation type="submission" date="2017-02" db="EMBL/GenBank/DDBJ databases">
        <title>Paraburkholderia sophoroidis sp. nov. and Paraburkholderia steynii sp. nov. rhizobial symbionts of the fynbos legume Hypocalyptus sophoroides.</title>
        <authorList>
            <person name="Steenkamp E.T."/>
            <person name="Beukes C.W."/>
            <person name="Van Zyl E."/>
            <person name="Avontuur J."/>
            <person name="Chan W.Y."/>
            <person name="Hassen A."/>
            <person name="Palmer M."/>
            <person name="Mthombeni L."/>
            <person name="Phalane F."/>
            <person name="Sereme K."/>
            <person name="Venter S.N."/>
        </authorList>
    </citation>
    <scope>NUCLEOTIDE SEQUENCE [LARGE SCALE GENOMIC DNA]</scope>
    <source>
        <strain evidence="1 2">HC1.1ba</strain>
    </source>
</reference>
<sequence length="59" mass="6912">MPTPRSFMRALDTDRVAVERRHETLVCDLQRTDFVTQETGEVCWDVIDDAHTFSQAEER</sequence>
<evidence type="ECO:0000313" key="2">
    <source>
        <dbReference type="Proteomes" id="UP000294200"/>
    </source>
</evidence>
<protein>
    <submittedName>
        <fullName evidence="1">Uncharacterized protein</fullName>
    </submittedName>
</protein>
<name>A0A4V2NFX0_9BURK</name>
<gene>
    <name evidence="1" type="ORF">BZM27_53690</name>
</gene>